<dbReference type="EMBL" id="DSLG01000002">
    <property type="protein sequence ID" value="HEA86586.1"/>
    <property type="molecule type" value="Genomic_DNA"/>
</dbReference>
<comment type="caution">
    <text evidence="1">The sequence shown here is derived from an EMBL/GenBank/DDBJ whole genome shotgun (WGS) entry which is preliminary data.</text>
</comment>
<accession>A0A7C1SC33</accession>
<organism evidence="1">
    <name type="scientific">candidate division WOR-3 bacterium</name>
    <dbReference type="NCBI Taxonomy" id="2052148"/>
    <lineage>
        <taxon>Bacteria</taxon>
        <taxon>Bacteria division WOR-3</taxon>
    </lineage>
</organism>
<reference evidence="1" key="1">
    <citation type="journal article" date="2020" name="mSystems">
        <title>Genome- and Community-Level Interaction Insights into Carbon Utilization and Element Cycling Functions of Hydrothermarchaeota in Hydrothermal Sediment.</title>
        <authorList>
            <person name="Zhou Z."/>
            <person name="Liu Y."/>
            <person name="Xu W."/>
            <person name="Pan J."/>
            <person name="Luo Z.H."/>
            <person name="Li M."/>
        </authorList>
    </citation>
    <scope>NUCLEOTIDE SEQUENCE [LARGE SCALE GENOMIC DNA]</scope>
    <source>
        <strain evidence="1">SpSt-265</strain>
    </source>
</reference>
<sequence length="323" mass="35822">MAGKEVKMGAQFSGEKIIDLNFSPPDCLISYLGAVTALLRARGIRCDLTDVAGRSGYAFIINIHPELLPTGPVAFDWEVLIEGTRALGVEVELVAVARGDNDEANFTELFERVREEIEAGRPCIVWGAGEGPQFGLVNGYRQDRYVVTGAKGRRDEISYDQLKAVWRIAGIFAGERFEPECRTEERKAVVRAVRLLRGTVACFDAEYFSGVRAFSAWGDAVARGRTDYEGLIYNLLCYYELQLLAAGFCVRLAKKHPQAAPYLKNAARCFQNSFHNLEQAGKLASSPAEVRQNSEPIAKLLRACREQNEQAAVELERAFGLME</sequence>
<name>A0A7C1SC33_UNCW3</name>
<protein>
    <submittedName>
        <fullName evidence="1">Uncharacterized protein</fullName>
    </submittedName>
</protein>
<dbReference type="AlphaFoldDB" id="A0A7C1SC33"/>
<evidence type="ECO:0000313" key="1">
    <source>
        <dbReference type="EMBL" id="HEA86586.1"/>
    </source>
</evidence>
<gene>
    <name evidence="1" type="ORF">ENP94_01070</name>
</gene>
<proteinExistence type="predicted"/>